<accession>A0A9W4X6P9</accession>
<protein>
    <submittedName>
        <fullName evidence="1">7395_t:CDS:1</fullName>
    </submittedName>
</protein>
<proteinExistence type="predicted"/>
<organism evidence="1 2">
    <name type="scientific">Funneliformis geosporum</name>
    <dbReference type="NCBI Taxonomy" id="1117311"/>
    <lineage>
        <taxon>Eukaryota</taxon>
        <taxon>Fungi</taxon>
        <taxon>Fungi incertae sedis</taxon>
        <taxon>Mucoromycota</taxon>
        <taxon>Glomeromycotina</taxon>
        <taxon>Glomeromycetes</taxon>
        <taxon>Glomerales</taxon>
        <taxon>Glomeraceae</taxon>
        <taxon>Funneliformis</taxon>
    </lineage>
</organism>
<comment type="caution">
    <text evidence="1">The sequence shown here is derived from an EMBL/GenBank/DDBJ whole genome shotgun (WGS) entry which is preliminary data.</text>
</comment>
<dbReference type="EMBL" id="CAMKVN010006635">
    <property type="protein sequence ID" value="CAI2190522.1"/>
    <property type="molecule type" value="Genomic_DNA"/>
</dbReference>
<keyword evidence="2" id="KW-1185">Reference proteome</keyword>
<dbReference type="OrthoDB" id="2424170at2759"/>
<name>A0A9W4X6P9_9GLOM</name>
<dbReference type="AlphaFoldDB" id="A0A9W4X6P9"/>
<sequence>MNTSFNCYILILSIDDSETILVNIYKDNKNKRYFQSDKAKIILANFKVSHLKKHICNIYGIKKVDQYDVTHKLEGRKIRDHDLFNVYFKVELADHNKIEMGNIYIIAIIPTIVTPATVSLFQQGVPLELKRHDENQKPKEKRYDKQLHHIPILANGPGTGKSRFLQELLTLLEQHRNHNEHVLGNSQILAINITFNIVINASNEDTSSGSALVALQILYEYFISGSETLYFNEFKRMCGKNWKTFEIATACDIVLKDIGGNIGSLERFIQESIYDLLRLPLHLLSDEEVEKITLCMKENQELAGYINYNKTFQRFISDIGEQI</sequence>
<reference evidence="1" key="1">
    <citation type="submission" date="2022-08" db="EMBL/GenBank/DDBJ databases">
        <authorList>
            <person name="Kallberg Y."/>
            <person name="Tangrot J."/>
            <person name="Rosling A."/>
        </authorList>
    </citation>
    <scope>NUCLEOTIDE SEQUENCE</scope>
    <source>
        <strain evidence="1">Wild A</strain>
    </source>
</reference>
<gene>
    <name evidence="1" type="ORF">FWILDA_LOCUS14617</name>
</gene>
<evidence type="ECO:0000313" key="2">
    <source>
        <dbReference type="Proteomes" id="UP001153678"/>
    </source>
</evidence>
<evidence type="ECO:0000313" key="1">
    <source>
        <dbReference type="EMBL" id="CAI2190522.1"/>
    </source>
</evidence>
<dbReference type="Proteomes" id="UP001153678">
    <property type="component" value="Unassembled WGS sequence"/>
</dbReference>